<feature type="region of interest" description="Disordered" evidence="1">
    <location>
        <begin position="276"/>
        <end position="303"/>
    </location>
</feature>
<dbReference type="Gene3D" id="2.60.40.150">
    <property type="entry name" value="C2 domain"/>
    <property type="match status" value="1"/>
</dbReference>
<evidence type="ECO:0000259" key="2">
    <source>
        <dbReference type="PROSITE" id="PS50004"/>
    </source>
</evidence>
<evidence type="ECO:0000256" key="1">
    <source>
        <dbReference type="SAM" id="MobiDB-lite"/>
    </source>
</evidence>
<dbReference type="CDD" id="cd04051">
    <property type="entry name" value="C2_SRC2_like"/>
    <property type="match status" value="1"/>
</dbReference>
<dbReference type="PROSITE" id="PS50004">
    <property type="entry name" value="C2"/>
    <property type="match status" value="1"/>
</dbReference>
<evidence type="ECO:0000313" key="4">
    <source>
        <dbReference type="Proteomes" id="UP001054252"/>
    </source>
</evidence>
<dbReference type="InterPro" id="IPR000008">
    <property type="entry name" value="C2_dom"/>
</dbReference>
<feature type="compositionally biased region" description="Polar residues" evidence="1">
    <location>
        <begin position="294"/>
        <end position="303"/>
    </location>
</feature>
<proteinExistence type="predicted"/>
<sequence>MEMASSRFIEFKVISCKDLKSFNFFQKLLVYALVYLAGDDSNQKLDDQKMQQQRTPTDKEGDGNPEWNHEMRFDLGLLEDCDHPLFIHFDLRHEGIMFGDKTIGQVLVPMTDLIQDSNAGVVRFVSYEVRTTDGKPNGVLHFSYKVSGISMATDSAHPQITGFPVRHHHQDQIQSSSSSSSEVESGSPKIQYPSLGLEYNTSQKSPPSPQYPIPFQENYYFQPDVYSHTPPPLPPQPPAWWAHGACYPNHPPPPPPPHGYQHRPWGPHGYSYGTPGYGPAAGHMENWPNRWQGHPSSSSWNAK</sequence>
<evidence type="ECO:0000313" key="3">
    <source>
        <dbReference type="EMBL" id="GKV44336.1"/>
    </source>
</evidence>
<dbReference type="InterPro" id="IPR044750">
    <property type="entry name" value="C2_SRC2/BAP"/>
</dbReference>
<reference evidence="3 4" key="1">
    <citation type="journal article" date="2021" name="Commun. Biol.">
        <title>The genome of Shorea leprosula (Dipterocarpaceae) highlights the ecological relevance of drought in aseasonal tropical rainforests.</title>
        <authorList>
            <person name="Ng K.K.S."/>
            <person name="Kobayashi M.J."/>
            <person name="Fawcett J.A."/>
            <person name="Hatakeyama M."/>
            <person name="Paape T."/>
            <person name="Ng C.H."/>
            <person name="Ang C.C."/>
            <person name="Tnah L.H."/>
            <person name="Lee C.T."/>
            <person name="Nishiyama T."/>
            <person name="Sese J."/>
            <person name="O'Brien M.J."/>
            <person name="Copetti D."/>
            <person name="Mohd Noor M.I."/>
            <person name="Ong R.C."/>
            <person name="Putra M."/>
            <person name="Sireger I.Z."/>
            <person name="Indrioko S."/>
            <person name="Kosugi Y."/>
            <person name="Izuno A."/>
            <person name="Isagi Y."/>
            <person name="Lee S.L."/>
            <person name="Shimizu K.K."/>
        </authorList>
    </citation>
    <scope>NUCLEOTIDE SEQUENCE [LARGE SCALE GENOMIC DNA]</scope>
    <source>
        <strain evidence="3">214</strain>
    </source>
</reference>
<dbReference type="EMBL" id="BPVZ01000180">
    <property type="protein sequence ID" value="GKV44336.1"/>
    <property type="molecule type" value="Genomic_DNA"/>
</dbReference>
<dbReference type="InterPro" id="IPR035892">
    <property type="entry name" value="C2_domain_sf"/>
</dbReference>
<feature type="compositionally biased region" description="Basic and acidic residues" evidence="1">
    <location>
        <begin position="56"/>
        <end position="66"/>
    </location>
</feature>
<feature type="region of interest" description="Disordered" evidence="1">
    <location>
        <begin position="45"/>
        <end position="66"/>
    </location>
</feature>
<dbReference type="SUPFAM" id="SSF49562">
    <property type="entry name" value="C2 domain (Calcium/lipid-binding domain, CaLB)"/>
    <property type="match status" value="1"/>
</dbReference>
<dbReference type="GO" id="GO:0006952">
    <property type="term" value="P:defense response"/>
    <property type="evidence" value="ECO:0007669"/>
    <property type="project" value="InterPro"/>
</dbReference>
<dbReference type="Proteomes" id="UP001054252">
    <property type="component" value="Unassembled WGS sequence"/>
</dbReference>
<feature type="domain" description="C2" evidence="2">
    <location>
        <begin position="1"/>
        <end position="123"/>
    </location>
</feature>
<dbReference type="PANTHER" id="PTHR32246:SF169">
    <property type="entry name" value="PROTEIN SRC2-LIKE"/>
    <property type="match status" value="1"/>
</dbReference>
<dbReference type="AlphaFoldDB" id="A0AAV5M622"/>
<comment type="caution">
    <text evidence="3">The sequence shown here is derived from an EMBL/GenBank/DDBJ whole genome shotgun (WGS) entry which is preliminary data.</text>
</comment>
<feature type="compositionally biased region" description="Low complexity" evidence="1">
    <location>
        <begin position="175"/>
        <end position="187"/>
    </location>
</feature>
<name>A0AAV5M622_9ROSI</name>
<dbReference type="Pfam" id="PF00168">
    <property type="entry name" value="C2"/>
    <property type="match status" value="1"/>
</dbReference>
<organism evidence="3 4">
    <name type="scientific">Rubroshorea leprosula</name>
    <dbReference type="NCBI Taxonomy" id="152421"/>
    <lineage>
        <taxon>Eukaryota</taxon>
        <taxon>Viridiplantae</taxon>
        <taxon>Streptophyta</taxon>
        <taxon>Embryophyta</taxon>
        <taxon>Tracheophyta</taxon>
        <taxon>Spermatophyta</taxon>
        <taxon>Magnoliopsida</taxon>
        <taxon>eudicotyledons</taxon>
        <taxon>Gunneridae</taxon>
        <taxon>Pentapetalae</taxon>
        <taxon>rosids</taxon>
        <taxon>malvids</taxon>
        <taxon>Malvales</taxon>
        <taxon>Dipterocarpaceae</taxon>
        <taxon>Rubroshorea</taxon>
    </lineage>
</organism>
<protein>
    <recommendedName>
        <fullName evidence="2">C2 domain-containing protein</fullName>
    </recommendedName>
</protein>
<feature type="region of interest" description="Disordered" evidence="1">
    <location>
        <begin position="158"/>
        <end position="212"/>
    </location>
</feature>
<dbReference type="SMART" id="SM00239">
    <property type="entry name" value="C2"/>
    <property type="match status" value="1"/>
</dbReference>
<keyword evidence="4" id="KW-1185">Reference proteome</keyword>
<gene>
    <name evidence="3" type="ORF">SLEP1_g51529</name>
</gene>
<accession>A0AAV5M622</accession>
<dbReference type="PANTHER" id="PTHR32246">
    <property type="entry name" value="INGRESSION PROTEIN FIC1"/>
    <property type="match status" value="1"/>
</dbReference>